<dbReference type="EMBL" id="AOGY02000023">
    <property type="protein sequence ID" value="EMY71102.1"/>
    <property type="molecule type" value="Genomic_DNA"/>
</dbReference>
<dbReference type="AlphaFoldDB" id="N1WD36"/>
<reference evidence="1 2" key="1">
    <citation type="submission" date="2013-03" db="EMBL/GenBank/DDBJ databases">
        <authorList>
            <person name="Harkins D.M."/>
            <person name="Durkin A.S."/>
            <person name="Brinkac L.M."/>
            <person name="Haft D.H."/>
            <person name="Selengut J.D."/>
            <person name="Sanka R."/>
            <person name="DePew J."/>
            <person name="Purushe J."/>
            <person name="Galloway R.L."/>
            <person name="Vinetz J.M."/>
            <person name="Sutton G.G."/>
            <person name="Nierman W.C."/>
            <person name="Fouts D.E."/>
        </authorList>
    </citation>
    <scope>NUCLEOTIDE SEQUENCE [LARGE SCALE GENOMIC DNA]</scope>
    <source>
        <strain evidence="1 2">Waz Holland</strain>
    </source>
</reference>
<dbReference type="Proteomes" id="UP000012227">
    <property type="component" value="Unassembled WGS sequence"/>
</dbReference>
<dbReference type="STRING" id="1218591.LEP1GSC199_0663"/>
<protein>
    <submittedName>
        <fullName evidence="1">Uncharacterized protein</fullName>
    </submittedName>
</protein>
<dbReference type="RefSeq" id="WP_002978017.1">
    <property type="nucleotide sequence ID" value="NZ_AOGY02000023.1"/>
</dbReference>
<evidence type="ECO:0000313" key="2">
    <source>
        <dbReference type="Proteomes" id="UP000012227"/>
    </source>
</evidence>
<evidence type="ECO:0000313" key="1">
    <source>
        <dbReference type="EMBL" id="EMY71102.1"/>
    </source>
</evidence>
<accession>N1WD36</accession>
<comment type="caution">
    <text evidence="1">The sequence shown here is derived from an EMBL/GenBank/DDBJ whole genome shotgun (WGS) entry which is preliminary data.</text>
</comment>
<gene>
    <name evidence="1" type="ORF">LEP1GSC199_0663</name>
</gene>
<sequence>MNKNRIIDIKFNKFPKTPLIKKLSVNGKFLSYISDIKINLDKLARMYYIEEFNCYKSLYDYQDFPALRFLKRNTNYFTFQLSQPGSSKDSRKEQSRVIGQTICRYFLYYRLNKTYISHIGTYIGKQLHNSFGNTKIERIKKGDTPDFIAATSPSDICIAEAKGSRKIINFSDKKFKLWRKQFKTIKISQNHLPIKLKGYISLIVIANERNKIKKSQLLIEDPATIGKEKDENLDLFNLIKCGHYCELLGKIGLDFIGDSLLSINKISENEYFEFNTFTLKVDTDSPAFDTYVGVLFQDQPSLKSRIFLTWLDINKYQTKWFWGLKLTTFKSLLEVARGNFNNINDIKESKDYKFNNSIYLFRDNSVICNSNLVSFSERIKI</sequence>
<proteinExistence type="predicted"/>
<name>N1WD36_9LEPT</name>
<organism evidence="1 2">
    <name type="scientific">Leptospira vanthielii serovar Holland str. Waz Holland = ATCC 700522</name>
    <dbReference type="NCBI Taxonomy" id="1218591"/>
    <lineage>
        <taxon>Bacteria</taxon>
        <taxon>Pseudomonadati</taxon>
        <taxon>Spirochaetota</taxon>
        <taxon>Spirochaetia</taxon>
        <taxon>Leptospirales</taxon>
        <taxon>Leptospiraceae</taxon>
        <taxon>Leptospira</taxon>
    </lineage>
</organism>